<dbReference type="FunFam" id="1.20.1150.12:FF:000001">
    <property type="entry name" value="Endoplasmic reticulum resident protein 29"/>
    <property type="match status" value="1"/>
</dbReference>
<dbReference type="EMBL" id="CAJPVJ010001470">
    <property type="protein sequence ID" value="CAG2164781.1"/>
    <property type="molecule type" value="Genomic_DNA"/>
</dbReference>
<evidence type="ECO:0000256" key="2">
    <source>
        <dbReference type="ARBA" id="ARBA00022824"/>
    </source>
</evidence>
<evidence type="ECO:0000313" key="6">
    <source>
        <dbReference type="EMBL" id="CAD7643805.1"/>
    </source>
</evidence>
<dbReference type="SUPFAM" id="SSF47933">
    <property type="entry name" value="ERP29 C domain-like"/>
    <property type="match status" value="1"/>
</dbReference>
<dbReference type="InterPro" id="IPR011679">
    <property type="entry name" value="ERp29_C"/>
</dbReference>
<evidence type="ECO:0000256" key="3">
    <source>
        <dbReference type="SAM" id="SignalP"/>
    </source>
</evidence>
<dbReference type="PANTHER" id="PTHR12211">
    <property type="entry name" value="ENDOPLASMIC RETICULUM PROTEIN ERP29"/>
    <property type="match status" value="1"/>
</dbReference>
<accession>A0A7R9QG93</accession>
<feature type="domain" description="ERp29 N-terminal" evidence="5">
    <location>
        <begin position="22"/>
        <end position="142"/>
    </location>
</feature>
<dbReference type="EMBL" id="OC916295">
    <property type="protein sequence ID" value="CAD7643805.1"/>
    <property type="molecule type" value="Genomic_DNA"/>
</dbReference>
<dbReference type="Pfam" id="PF07912">
    <property type="entry name" value="ERp29_N"/>
    <property type="match status" value="1"/>
</dbReference>
<keyword evidence="2" id="KW-0256">Endoplasmic reticulum</keyword>
<reference evidence="6" key="1">
    <citation type="submission" date="2020-11" db="EMBL/GenBank/DDBJ databases">
        <authorList>
            <person name="Tran Van P."/>
        </authorList>
    </citation>
    <scope>NUCLEOTIDE SEQUENCE</scope>
</reference>
<sequence length="252" mass="28136">MFTKYLLFVLSLNVIIISINCETKGAIGLDSLTFDKVVSKFKASLVRFDTAYPYGEKQDEWVKVAADLKATPDLLVADVGIRDYGEKENQDLADRYAIKKDDFPVVKLFLNGDLEKAITFEDKEFKADRIKAFVRAKAGIKILLDSCLEEFDALAAKFTAEKVTKDKQKKVLESAKKAADAVAKEADKKSANIYVKIMEKALERGVVFYESEKARVQNLLSGKVSDAKKKELLGRLNIIESFITTGAAKDEL</sequence>
<feature type="chain" id="PRO_5036211828" description="Endoplasmic reticulum resident protein 29" evidence="3">
    <location>
        <begin position="22"/>
        <end position="252"/>
    </location>
</feature>
<dbReference type="InterPro" id="IPR036356">
    <property type="entry name" value="ERp29_C_sf"/>
</dbReference>
<proteinExistence type="predicted"/>
<evidence type="ECO:0000256" key="1">
    <source>
        <dbReference type="ARBA" id="ARBA00014173"/>
    </source>
</evidence>
<organism evidence="6">
    <name type="scientific">Oppiella nova</name>
    <dbReference type="NCBI Taxonomy" id="334625"/>
    <lineage>
        <taxon>Eukaryota</taxon>
        <taxon>Metazoa</taxon>
        <taxon>Ecdysozoa</taxon>
        <taxon>Arthropoda</taxon>
        <taxon>Chelicerata</taxon>
        <taxon>Arachnida</taxon>
        <taxon>Acari</taxon>
        <taxon>Acariformes</taxon>
        <taxon>Sarcoptiformes</taxon>
        <taxon>Oribatida</taxon>
        <taxon>Brachypylina</taxon>
        <taxon>Oppioidea</taxon>
        <taxon>Oppiidae</taxon>
        <taxon>Oppiella</taxon>
    </lineage>
</organism>
<keyword evidence="7" id="KW-1185">Reference proteome</keyword>
<evidence type="ECO:0000259" key="5">
    <source>
        <dbReference type="Pfam" id="PF07912"/>
    </source>
</evidence>
<keyword evidence="3" id="KW-0732">Signal</keyword>
<protein>
    <recommendedName>
        <fullName evidence="1">Endoplasmic reticulum resident protein 29</fullName>
    </recommendedName>
</protein>
<dbReference type="FunFam" id="3.40.30.10:FF:000133">
    <property type="entry name" value="Endoplasmic reticulum resident protein 29"/>
    <property type="match status" value="1"/>
</dbReference>
<dbReference type="Gene3D" id="3.40.30.10">
    <property type="entry name" value="Glutaredoxin"/>
    <property type="match status" value="1"/>
</dbReference>
<gene>
    <name evidence="6" type="ORF">ONB1V03_LOCUS4330</name>
</gene>
<evidence type="ECO:0000259" key="4">
    <source>
        <dbReference type="Pfam" id="PF07749"/>
    </source>
</evidence>
<dbReference type="Gene3D" id="1.20.1150.12">
    <property type="entry name" value="Endoplasmic reticulum resident protein 29, C-terminal domain"/>
    <property type="match status" value="1"/>
</dbReference>
<name>A0A7R9QG93_9ACAR</name>
<feature type="signal peptide" evidence="3">
    <location>
        <begin position="1"/>
        <end position="21"/>
    </location>
</feature>
<evidence type="ECO:0000313" key="7">
    <source>
        <dbReference type="Proteomes" id="UP000728032"/>
    </source>
</evidence>
<dbReference type="OrthoDB" id="417262at2759"/>
<dbReference type="GO" id="GO:0009306">
    <property type="term" value="P:protein secretion"/>
    <property type="evidence" value="ECO:0007669"/>
    <property type="project" value="InterPro"/>
</dbReference>
<feature type="domain" description="Endoplasmic reticulum resident protein 29 C-terminal" evidence="4">
    <location>
        <begin position="147"/>
        <end position="242"/>
    </location>
</feature>
<dbReference type="GO" id="GO:0005788">
    <property type="term" value="C:endoplasmic reticulum lumen"/>
    <property type="evidence" value="ECO:0007669"/>
    <property type="project" value="InterPro"/>
</dbReference>
<dbReference type="Pfam" id="PF07749">
    <property type="entry name" value="ERp29"/>
    <property type="match status" value="1"/>
</dbReference>
<dbReference type="Proteomes" id="UP000728032">
    <property type="component" value="Unassembled WGS sequence"/>
</dbReference>
<dbReference type="AlphaFoldDB" id="A0A7R9QG93"/>
<dbReference type="InterPro" id="IPR036249">
    <property type="entry name" value="Thioredoxin-like_sf"/>
</dbReference>
<dbReference type="PANTHER" id="PTHR12211:SF0">
    <property type="entry name" value="ENDOPLASMIC RETICULUM RESIDENT PROTEIN 29"/>
    <property type="match status" value="1"/>
</dbReference>
<dbReference type="InterPro" id="IPR012883">
    <property type="entry name" value="ERp29_N"/>
</dbReference>
<dbReference type="SUPFAM" id="SSF52833">
    <property type="entry name" value="Thioredoxin-like"/>
    <property type="match status" value="1"/>
</dbReference>
<dbReference type="InterPro" id="IPR016855">
    <property type="entry name" value="ERp29"/>
</dbReference>